<dbReference type="Proteomes" id="UP000242752">
    <property type="component" value="Unassembled WGS sequence"/>
</dbReference>
<reference evidence="1 2" key="1">
    <citation type="submission" date="2017-08" db="EMBL/GenBank/DDBJ databases">
        <title>Draft genome sequences of 64 type strains of genus Staph aureus.</title>
        <authorList>
            <person name="Cole K."/>
            <person name="Golubchik T."/>
            <person name="Russell J."/>
            <person name="Foster D."/>
            <person name="Llewelyn M."/>
            <person name="Wilson D."/>
            <person name="Crook D."/>
            <person name="Paul J."/>
        </authorList>
    </citation>
    <scope>NUCLEOTIDE SEQUENCE [LARGE SCALE GENOMIC DNA]</scope>
    <source>
        <strain evidence="1 2">DSM 21968</strain>
    </source>
</reference>
<evidence type="ECO:0000313" key="2">
    <source>
        <dbReference type="Proteomes" id="UP000242752"/>
    </source>
</evidence>
<accession>A0A2K3YHP4</accession>
<feature type="non-terminal residue" evidence="1">
    <location>
        <position position="241"/>
    </location>
</feature>
<organism evidence="1 2">
    <name type="scientific">Staphylococcus rostri</name>
    <dbReference type="NCBI Taxonomy" id="522262"/>
    <lineage>
        <taxon>Bacteria</taxon>
        <taxon>Bacillati</taxon>
        <taxon>Bacillota</taxon>
        <taxon>Bacilli</taxon>
        <taxon>Bacillales</taxon>
        <taxon>Staphylococcaceae</taxon>
        <taxon>Staphylococcus</taxon>
    </lineage>
</organism>
<dbReference type="EMBL" id="PPRF01000100">
    <property type="protein sequence ID" value="PNZ24834.1"/>
    <property type="molecule type" value="Genomic_DNA"/>
</dbReference>
<comment type="caution">
    <text evidence="1">The sequence shown here is derived from an EMBL/GenBank/DDBJ whole genome shotgun (WGS) entry which is preliminary data.</text>
</comment>
<name>A0A2K3YHP4_9STAP</name>
<evidence type="ECO:0000313" key="1">
    <source>
        <dbReference type="EMBL" id="PNZ24834.1"/>
    </source>
</evidence>
<dbReference type="AlphaFoldDB" id="A0A2K3YHP4"/>
<keyword evidence="2" id="KW-1185">Reference proteome</keyword>
<protein>
    <submittedName>
        <fullName evidence="1">Uncharacterized protein</fullName>
    </submittedName>
</protein>
<gene>
    <name evidence="1" type="ORF">CD122_10620</name>
</gene>
<proteinExistence type="predicted"/>
<sequence length="241" mass="28559">MIKNKWKIELWFQKFNYFIHKISNEFVPERITFNEYNLIKGQSLPNETVYISYFVNQPDQIIEQHTVKSDSNGIFTDNVPNIYQSEIFKNDKLSFFIDSQSKIDIDDISQEIVEEGSSVLLFLDLKTIESYFDEFLLAISDKTEFAKQTAENVRRQIMGEINLKKWDIQIKMNKNKDKLNSSSEFNELKNEIIKNHQDLTAESYNDILISDFLTKYLVYKEKQDSYLEKGILSQNKSNYFI</sequence>